<gene>
    <name evidence="4" type="ORF">QBZ16_001897</name>
</gene>
<dbReference type="EMBL" id="JASFZW010000002">
    <property type="protein sequence ID" value="KAK2079503.1"/>
    <property type="molecule type" value="Genomic_DNA"/>
</dbReference>
<comment type="caution">
    <text evidence="4">The sequence shown here is derived from an EMBL/GenBank/DDBJ whole genome shotgun (WGS) entry which is preliminary data.</text>
</comment>
<evidence type="ECO:0000313" key="4">
    <source>
        <dbReference type="EMBL" id="KAK2079503.1"/>
    </source>
</evidence>
<feature type="domain" description="Post-SET" evidence="3">
    <location>
        <begin position="341"/>
        <end position="357"/>
    </location>
</feature>
<proteinExistence type="predicted"/>
<evidence type="ECO:0000256" key="1">
    <source>
        <dbReference type="ARBA" id="ARBA00022603"/>
    </source>
</evidence>
<dbReference type="Proteomes" id="UP001255856">
    <property type="component" value="Unassembled WGS sequence"/>
</dbReference>
<dbReference type="GO" id="GO:0008168">
    <property type="term" value="F:methyltransferase activity"/>
    <property type="evidence" value="ECO:0007669"/>
    <property type="project" value="UniProtKB-KW"/>
</dbReference>
<sequence>MLVHDDEAFRAAVGSPSFATAEERHLLDFPVERLFGGSCELSPLQVAVTSGVSDRLSASWATKLLAAGASPSRCSKSLPRTPLSLSLERRLFATADALVDGGADVCAAALESGSLRLSAPGAVEAAAWCYRRASAQHRDPALRRAASVAACELRACLAFRAELTRDLDRRETERVLCDAGLALLLLRRLSCADDGRPAAPLLAGTAEEQALLARLPAAPNLVRAIASAATGSGAWQPASHALFPPDFRAAVRSLLLVTRARGVEVNNGGPRTTLERGVVEIVVAHLADMFLTGLCDGGNLVLLALAAPGRPFPRLALYARRDIVAGEELRYAYGPPSSSPLSRPCLCGTRACRGRLPCSP</sequence>
<dbReference type="InterPro" id="IPR003616">
    <property type="entry name" value="Post-SET_dom"/>
</dbReference>
<name>A0AAD9MME3_PROWI</name>
<dbReference type="PROSITE" id="PS50868">
    <property type="entry name" value="POST_SET"/>
    <property type="match status" value="1"/>
</dbReference>
<evidence type="ECO:0000259" key="3">
    <source>
        <dbReference type="PROSITE" id="PS50868"/>
    </source>
</evidence>
<dbReference type="AlphaFoldDB" id="A0AAD9MME3"/>
<evidence type="ECO:0000313" key="5">
    <source>
        <dbReference type="Proteomes" id="UP001255856"/>
    </source>
</evidence>
<keyword evidence="5" id="KW-1185">Reference proteome</keyword>
<dbReference type="GO" id="GO:0032259">
    <property type="term" value="P:methylation"/>
    <property type="evidence" value="ECO:0007669"/>
    <property type="project" value="UniProtKB-KW"/>
</dbReference>
<keyword evidence="2" id="KW-0808">Transferase</keyword>
<reference evidence="4" key="1">
    <citation type="submission" date="2021-01" db="EMBL/GenBank/DDBJ databases">
        <authorList>
            <person name="Eckstrom K.M.E."/>
        </authorList>
    </citation>
    <scope>NUCLEOTIDE SEQUENCE</scope>
    <source>
        <strain evidence="4">UVCC 0001</strain>
    </source>
</reference>
<dbReference type="SUPFAM" id="SSF82199">
    <property type="entry name" value="SET domain"/>
    <property type="match status" value="1"/>
</dbReference>
<dbReference type="InterPro" id="IPR046341">
    <property type="entry name" value="SET_dom_sf"/>
</dbReference>
<protein>
    <recommendedName>
        <fullName evidence="3">Post-SET domain-containing protein</fullName>
    </recommendedName>
</protein>
<keyword evidence="1" id="KW-0489">Methyltransferase</keyword>
<evidence type="ECO:0000256" key="2">
    <source>
        <dbReference type="ARBA" id="ARBA00022679"/>
    </source>
</evidence>
<dbReference type="Gene3D" id="2.170.270.10">
    <property type="entry name" value="SET domain"/>
    <property type="match status" value="1"/>
</dbReference>
<accession>A0AAD9MME3</accession>
<organism evidence="4 5">
    <name type="scientific">Prototheca wickerhamii</name>
    <dbReference type="NCBI Taxonomy" id="3111"/>
    <lineage>
        <taxon>Eukaryota</taxon>
        <taxon>Viridiplantae</taxon>
        <taxon>Chlorophyta</taxon>
        <taxon>core chlorophytes</taxon>
        <taxon>Trebouxiophyceae</taxon>
        <taxon>Chlorellales</taxon>
        <taxon>Chlorellaceae</taxon>
        <taxon>Prototheca</taxon>
    </lineage>
</organism>